<comment type="caution">
    <text evidence="1">The sequence shown here is derived from an EMBL/GenBank/DDBJ whole genome shotgun (WGS) entry which is preliminary data.</text>
</comment>
<name>A0A7Z7IB66_9BURK</name>
<accession>A0A7Z7IB66</accession>
<dbReference type="EMBL" id="OCSU01000002">
    <property type="protein sequence ID" value="SOE82252.1"/>
    <property type="molecule type" value="Genomic_DNA"/>
</dbReference>
<dbReference type="Proteomes" id="UP000219522">
    <property type="component" value="Unassembled WGS sequence"/>
</dbReference>
<evidence type="ECO:0000313" key="1">
    <source>
        <dbReference type="EMBL" id="SOE82252.1"/>
    </source>
</evidence>
<reference evidence="1 2" key="1">
    <citation type="submission" date="2017-09" db="EMBL/GenBank/DDBJ databases">
        <authorList>
            <person name="Varghese N."/>
            <person name="Submissions S."/>
        </authorList>
    </citation>
    <scope>NUCLEOTIDE SEQUENCE [LARGE SCALE GENOMIC DNA]</scope>
    <source>
        <strain evidence="1 2">OK806</strain>
    </source>
</reference>
<organism evidence="1 2">
    <name type="scientific">Caballeronia arationis</name>
    <dbReference type="NCBI Taxonomy" id="1777142"/>
    <lineage>
        <taxon>Bacteria</taxon>
        <taxon>Pseudomonadati</taxon>
        <taxon>Pseudomonadota</taxon>
        <taxon>Betaproteobacteria</taxon>
        <taxon>Burkholderiales</taxon>
        <taxon>Burkholderiaceae</taxon>
        <taxon>Caballeronia</taxon>
    </lineage>
</organism>
<protein>
    <submittedName>
        <fullName evidence="1">Uncharacterized protein</fullName>
    </submittedName>
</protein>
<dbReference type="AlphaFoldDB" id="A0A7Z7IB66"/>
<keyword evidence="2" id="KW-1185">Reference proteome</keyword>
<proteinExistence type="predicted"/>
<sequence length="171" mass="18637">MRDAVSFAIACGVPGAGFFGSWQAVHLLTVGPGDGPYALLFARHDACFFPRSTKYPKARGIDRDAQNDDLGEHMSINYRELLVFVAIVTSALVMQIRQDTIDVREAQSALYRREQYSSAPAASNLQHAASGTASRRTEPGAACAARSAAHVERPHYKKGRPRAAFVIFTLL</sequence>
<evidence type="ECO:0000313" key="2">
    <source>
        <dbReference type="Proteomes" id="UP000219522"/>
    </source>
</evidence>
<gene>
    <name evidence="1" type="ORF">SAMN05446927_5569</name>
</gene>